<feature type="transmembrane region" description="Helical" evidence="1">
    <location>
        <begin position="327"/>
        <end position="347"/>
    </location>
</feature>
<keyword evidence="1" id="KW-1133">Transmembrane helix</keyword>
<feature type="transmembrane region" description="Helical" evidence="1">
    <location>
        <begin position="401"/>
        <end position="428"/>
    </location>
</feature>
<dbReference type="Proteomes" id="UP000625527">
    <property type="component" value="Unassembled WGS sequence"/>
</dbReference>
<evidence type="ECO:0000313" key="3">
    <source>
        <dbReference type="Proteomes" id="UP000625527"/>
    </source>
</evidence>
<accession>A0ABR9MWT3</accession>
<feature type="transmembrane region" description="Helical" evidence="1">
    <location>
        <begin position="161"/>
        <end position="181"/>
    </location>
</feature>
<gene>
    <name evidence="2" type="ORF">IHE71_07250</name>
</gene>
<feature type="transmembrane region" description="Helical" evidence="1">
    <location>
        <begin position="90"/>
        <end position="113"/>
    </location>
</feature>
<evidence type="ECO:0000313" key="2">
    <source>
        <dbReference type="EMBL" id="MBE1875501.1"/>
    </source>
</evidence>
<feature type="transmembrane region" description="Helical" evidence="1">
    <location>
        <begin position="449"/>
        <end position="473"/>
    </location>
</feature>
<keyword evidence="1" id="KW-0812">Transmembrane</keyword>
<name>A0ABR9MWT3_9MICO</name>
<keyword evidence="1" id="KW-0472">Membrane</keyword>
<organism evidence="2 3">
    <name type="scientific">Myceligenerans pegani</name>
    <dbReference type="NCBI Taxonomy" id="2776917"/>
    <lineage>
        <taxon>Bacteria</taxon>
        <taxon>Bacillati</taxon>
        <taxon>Actinomycetota</taxon>
        <taxon>Actinomycetes</taxon>
        <taxon>Micrococcales</taxon>
        <taxon>Promicromonosporaceae</taxon>
        <taxon>Myceligenerans</taxon>
    </lineage>
</organism>
<sequence>MDRWLISLKLTMLRHSTPGMRMAGWAIGGALVVVTWAAALNAGNDAARHSILTLGLLLWGVGTAIGPVLMSGSGTLRPGYFTLLPMSRPVLGRGLLVSVYVSVAAGVVLAALLATGVHAVLLSPAALAVAVPGAVLTWILLVALSRLVYGLLGAAMGSRAGVEIASIQFGLMFAGMFAGWIPVQVAIERTPDFLATGFTDAAVARGLDLSPTSWAVLAVERAARGDWGGALLLLGGLAVLAAAVIAATIPLLVPSAEPARRRRGRRRSARLVAGGGWLPATPTGAVVAKEVRQWSRDAWRMIETQSGVWTGVLIGAFALASEDLDGVAAFAGLIITFMVGISACTVYGQDGTAVWLDVVSQDAGSVRADVRGRQWGVVLTFLPKILLVSVVFVLLSQAMWAVPILLAAIPALLGAATGAALIVAAVGVSPGVDPRQRVGPNDAVGNITFHVWIAMLLMQAAVLPTGAMVLLHLLAPAPWTAPALVVVGIANGFGAAWALGRVTIGYLDKRLPDLYSRIRYGQVFRTDDGARTGWAGALDWFESSTLKGEQQAKALKQKQREAQRAKVKV</sequence>
<reference evidence="2 3" key="1">
    <citation type="submission" date="2020-10" db="EMBL/GenBank/DDBJ databases">
        <title>Myceligenerans pegani sp. nov., an endophytic actinomycete isolated from Peganum harmala L. in Xinjiang, China.</title>
        <authorList>
            <person name="Xin L."/>
        </authorList>
    </citation>
    <scope>NUCLEOTIDE SEQUENCE [LARGE SCALE GENOMIC DNA]</scope>
    <source>
        <strain evidence="2 3">TRM65318</strain>
    </source>
</reference>
<evidence type="ECO:0008006" key="4">
    <source>
        <dbReference type="Google" id="ProtNLM"/>
    </source>
</evidence>
<feature type="transmembrane region" description="Helical" evidence="1">
    <location>
        <begin position="49"/>
        <end position="69"/>
    </location>
</feature>
<feature type="transmembrane region" description="Helical" evidence="1">
    <location>
        <begin position="125"/>
        <end position="149"/>
    </location>
</feature>
<evidence type="ECO:0000256" key="1">
    <source>
        <dbReference type="SAM" id="Phobius"/>
    </source>
</evidence>
<proteinExistence type="predicted"/>
<feature type="transmembrane region" description="Helical" evidence="1">
    <location>
        <begin position="230"/>
        <end position="253"/>
    </location>
</feature>
<dbReference type="EMBL" id="JADAQT010000065">
    <property type="protein sequence ID" value="MBE1875501.1"/>
    <property type="molecule type" value="Genomic_DNA"/>
</dbReference>
<keyword evidence="3" id="KW-1185">Reference proteome</keyword>
<dbReference type="RefSeq" id="WP_192862072.1">
    <property type="nucleotide sequence ID" value="NZ_JADAQT010000065.1"/>
</dbReference>
<protein>
    <recommendedName>
        <fullName evidence="4">ABC-2 type transport system permease protein</fullName>
    </recommendedName>
</protein>
<feature type="transmembrane region" description="Helical" evidence="1">
    <location>
        <begin position="479"/>
        <end position="500"/>
    </location>
</feature>
<comment type="caution">
    <text evidence="2">The sequence shown here is derived from an EMBL/GenBank/DDBJ whole genome shotgun (WGS) entry which is preliminary data.</text>
</comment>
<feature type="transmembrane region" description="Helical" evidence="1">
    <location>
        <begin position="375"/>
        <end position="395"/>
    </location>
</feature>